<dbReference type="InterPro" id="IPR018394">
    <property type="entry name" value="DNA_photolyase_1_CS_C"/>
</dbReference>
<dbReference type="InterPro" id="IPR005101">
    <property type="entry name" value="Cryptochr/Photolyase_FAD-bd"/>
</dbReference>
<dbReference type="PANTHER" id="PTHR11455:SF22">
    <property type="entry name" value="CRYPTOCHROME DASH"/>
    <property type="match status" value="1"/>
</dbReference>
<dbReference type="Pfam" id="PF00875">
    <property type="entry name" value="DNA_photolyase"/>
    <property type="match status" value="1"/>
</dbReference>
<feature type="compositionally biased region" description="Basic and acidic residues" evidence="6">
    <location>
        <begin position="499"/>
        <end position="509"/>
    </location>
</feature>
<proteinExistence type="inferred from homology"/>
<dbReference type="Pfam" id="PF03441">
    <property type="entry name" value="FAD_binding_7"/>
    <property type="match status" value="1"/>
</dbReference>
<comment type="cofactor">
    <cofactor evidence="5">
        <name>FAD</name>
        <dbReference type="ChEBI" id="CHEBI:57692"/>
    </cofactor>
    <text evidence="5">Binds 1 FAD per subunit.</text>
</comment>
<dbReference type="InterPro" id="IPR036155">
    <property type="entry name" value="Crypto/Photolyase_N_sf"/>
</dbReference>
<dbReference type="PRINTS" id="PR00147">
    <property type="entry name" value="DNAPHOTLYASE"/>
</dbReference>
<sequence>MSALAATAKPTTIVWLRDELRVHDNALLAEAAARGGPVLPVYVLDDRVFDAAATSESGGSRKCGAKRARFTLEALDDLRATLGARGSGLVVERGRPADVLAGLCAAVGGDATVLCSDAACSEERKDEAAVAKVAPLAKVWEGTLYHPEDLRGVAFHDLFTAWRTKVEKAGTRVRGDVFPKAATLPAPPAGVDAKLAAPLPTLDALGYDAADAACDGRGDFFAPAGGETAALARLRKYVFEEDRLKDYYDTRNGMIGQGYSTKLAPWLSRGCVSPRAVARACAEYERTRGIKNKSTYWVAYWVVFELTWRDYFVFYAQKYGSKLFRPYGVKDIRERTWRADPEALRRWKAGETGAPLVDANMRELAATGFMSNRGRQNVASYLVLDLGLDWRLGAEHFEEHLVDYTPEANWGNWHAAAGLSGGRVNRFNILKQSKDYDPKGDYVKLWIPELAKVPAPQCFTPSSLSKADREAAGAGDYPAPLPTQGFKFPDGARPGKKSHQQDRKGKGGERAQIQRKRKQKSRVQASAWAE</sequence>
<dbReference type="InterPro" id="IPR006050">
    <property type="entry name" value="DNA_photolyase_N"/>
</dbReference>
<comment type="caution">
    <text evidence="8">The sequence shown here is derived from an EMBL/GenBank/DDBJ whole genome shotgun (WGS) entry which is preliminary data.</text>
</comment>
<evidence type="ECO:0000256" key="2">
    <source>
        <dbReference type="ARBA" id="ARBA00022630"/>
    </source>
</evidence>
<evidence type="ECO:0000256" key="1">
    <source>
        <dbReference type="ARBA" id="ARBA00005862"/>
    </source>
</evidence>
<accession>A0ABR1G927</accession>
<protein>
    <recommendedName>
        <fullName evidence="5">Cryptochrome DASH</fullName>
    </recommendedName>
</protein>
<dbReference type="Proteomes" id="UP001363151">
    <property type="component" value="Unassembled WGS sequence"/>
</dbReference>
<dbReference type="PANTHER" id="PTHR11455">
    <property type="entry name" value="CRYPTOCHROME"/>
    <property type="match status" value="1"/>
</dbReference>
<dbReference type="EMBL" id="JBBJCI010000047">
    <property type="protein sequence ID" value="KAK7249574.1"/>
    <property type="molecule type" value="Genomic_DNA"/>
</dbReference>
<evidence type="ECO:0000313" key="8">
    <source>
        <dbReference type="EMBL" id="KAK7249574.1"/>
    </source>
</evidence>
<name>A0ABR1G927_AURAN</name>
<keyword evidence="3 5" id="KW-0274">FAD</keyword>
<dbReference type="PROSITE" id="PS00394">
    <property type="entry name" value="DNA_PHOTOLYASES_1_1"/>
    <property type="match status" value="1"/>
</dbReference>
<dbReference type="InterPro" id="IPR036134">
    <property type="entry name" value="Crypto/Photolyase_FAD-like_sf"/>
</dbReference>
<dbReference type="NCBIfam" id="TIGR02765">
    <property type="entry name" value="crypto_DASH"/>
    <property type="match status" value="1"/>
</dbReference>
<evidence type="ECO:0000259" key="7">
    <source>
        <dbReference type="PROSITE" id="PS51645"/>
    </source>
</evidence>
<comment type="function">
    <text evidence="5">May have a photoreceptor function.</text>
</comment>
<keyword evidence="9" id="KW-1185">Reference proteome</keyword>
<dbReference type="InterPro" id="IPR002081">
    <property type="entry name" value="Cryptochrome/DNA_photolyase_1"/>
</dbReference>
<dbReference type="SUPFAM" id="SSF52425">
    <property type="entry name" value="Cryptochrome/photolyase, N-terminal domain"/>
    <property type="match status" value="1"/>
</dbReference>
<keyword evidence="4 5" id="KW-0157">Chromophore</keyword>
<feature type="region of interest" description="Disordered" evidence="6">
    <location>
        <begin position="458"/>
        <end position="530"/>
    </location>
</feature>
<dbReference type="InterPro" id="IPR014729">
    <property type="entry name" value="Rossmann-like_a/b/a_fold"/>
</dbReference>
<keyword evidence="2 5" id="KW-0285">Flavoprotein</keyword>
<dbReference type="Gene3D" id="1.10.579.10">
    <property type="entry name" value="DNA Cyclobutane Dipyrimidine Photolyase, subunit A, domain 3"/>
    <property type="match status" value="1"/>
</dbReference>
<dbReference type="SUPFAM" id="SSF48173">
    <property type="entry name" value="Cryptochrome/photolyase FAD-binding domain"/>
    <property type="match status" value="1"/>
</dbReference>
<comment type="cofactor">
    <cofactor evidence="5">
        <name>(6R)-5,10-methylene-5,6,7,8-tetrahydrofolate</name>
        <dbReference type="ChEBI" id="CHEBI:15636"/>
    </cofactor>
    <text evidence="5">Binds 1 5,10-methenyltetrahydrofolate (MTHF) per subunit.</text>
</comment>
<evidence type="ECO:0000256" key="4">
    <source>
        <dbReference type="ARBA" id="ARBA00022991"/>
    </source>
</evidence>
<comment type="similarity">
    <text evidence="1 5">Belongs to the DNA photolyase class-1 family.</text>
</comment>
<organism evidence="8 9">
    <name type="scientific">Aureococcus anophagefferens</name>
    <name type="common">Harmful bloom alga</name>
    <dbReference type="NCBI Taxonomy" id="44056"/>
    <lineage>
        <taxon>Eukaryota</taxon>
        <taxon>Sar</taxon>
        <taxon>Stramenopiles</taxon>
        <taxon>Ochrophyta</taxon>
        <taxon>Pelagophyceae</taxon>
        <taxon>Pelagomonadales</taxon>
        <taxon>Pelagomonadaceae</taxon>
        <taxon>Aureococcus</taxon>
    </lineage>
</organism>
<dbReference type="PROSITE" id="PS51645">
    <property type="entry name" value="PHR_CRY_ALPHA_BETA"/>
    <property type="match status" value="1"/>
</dbReference>
<evidence type="ECO:0000256" key="6">
    <source>
        <dbReference type="SAM" id="MobiDB-lite"/>
    </source>
</evidence>
<dbReference type="InterPro" id="IPR014133">
    <property type="entry name" value="Cry_DASH"/>
</dbReference>
<reference evidence="8 9" key="1">
    <citation type="submission" date="2024-03" db="EMBL/GenBank/DDBJ databases">
        <title>Aureococcus anophagefferens CCMP1851 and Kratosvirus quantuckense: Draft genome of a second virus-susceptible host strain in the model system.</title>
        <authorList>
            <person name="Chase E."/>
            <person name="Truchon A.R."/>
            <person name="Schepens W."/>
            <person name="Wilhelm S.W."/>
        </authorList>
    </citation>
    <scope>NUCLEOTIDE SEQUENCE [LARGE SCALE GENOMIC DNA]</scope>
    <source>
        <strain evidence="8 9">CCMP1851</strain>
    </source>
</reference>
<evidence type="ECO:0000256" key="3">
    <source>
        <dbReference type="ARBA" id="ARBA00022827"/>
    </source>
</evidence>
<dbReference type="Gene3D" id="1.25.40.80">
    <property type="match status" value="1"/>
</dbReference>
<dbReference type="Gene3D" id="3.40.50.620">
    <property type="entry name" value="HUPs"/>
    <property type="match status" value="1"/>
</dbReference>
<evidence type="ECO:0000313" key="9">
    <source>
        <dbReference type="Proteomes" id="UP001363151"/>
    </source>
</evidence>
<evidence type="ECO:0000256" key="5">
    <source>
        <dbReference type="RuleBase" id="RU367151"/>
    </source>
</evidence>
<feature type="domain" description="Photolyase/cryptochrome alpha/beta" evidence="7">
    <location>
        <begin position="10"/>
        <end position="150"/>
    </location>
</feature>
<gene>
    <name evidence="8" type="primary">DASH</name>
    <name evidence="8" type="ORF">SO694_0031308</name>
</gene>